<evidence type="ECO:0000313" key="3">
    <source>
        <dbReference type="Proteomes" id="UP000031327"/>
    </source>
</evidence>
<sequence length="140" mass="16065">MHPYFNHIQLGYFGFVPFLLCIASTLMLGSSETLVKTFTFYSMGILAFMAGTLWRAGEQAKVHAILAVLVVIPFPFLALVSLTGQLTYLAASYWLVLWFEKSMPKWQETHKDYRQMRFVLTSVVFVSHLFMISQAIELTR</sequence>
<gene>
    <name evidence="2" type="ORF">JF50_18900</name>
</gene>
<keyword evidence="1" id="KW-0472">Membrane</keyword>
<dbReference type="RefSeq" id="WP_039610886.1">
    <property type="nucleotide sequence ID" value="NZ_JWIC01000007.1"/>
</dbReference>
<dbReference type="Pfam" id="PF11911">
    <property type="entry name" value="DUF3429"/>
    <property type="match status" value="1"/>
</dbReference>
<dbReference type="EMBL" id="JWIC01000007">
    <property type="protein sequence ID" value="KID56314.1"/>
    <property type="molecule type" value="Genomic_DNA"/>
</dbReference>
<proteinExistence type="predicted"/>
<name>A0A0C1MH98_9GAMM</name>
<evidence type="ECO:0000313" key="2">
    <source>
        <dbReference type="EMBL" id="KID56314.1"/>
    </source>
</evidence>
<dbReference type="OrthoDB" id="8591832at2"/>
<feature type="transmembrane region" description="Helical" evidence="1">
    <location>
        <begin position="12"/>
        <end position="31"/>
    </location>
</feature>
<feature type="transmembrane region" description="Helical" evidence="1">
    <location>
        <begin position="63"/>
        <end position="96"/>
    </location>
</feature>
<evidence type="ECO:0000256" key="1">
    <source>
        <dbReference type="SAM" id="Phobius"/>
    </source>
</evidence>
<keyword evidence="1" id="KW-0812">Transmembrane</keyword>
<dbReference type="Proteomes" id="UP000031327">
    <property type="component" value="Unassembled WGS sequence"/>
</dbReference>
<dbReference type="InterPro" id="IPR021836">
    <property type="entry name" value="DUF3429"/>
</dbReference>
<accession>A0A0C1MH98</accession>
<protein>
    <submittedName>
        <fullName evidence="2">Membrane protein</fullName>
    </submittedName>
</protein>
<reference evidence="2 3" key="1">
    <citation type="submission" date="2014-12" db="EMBL/GenBank/DDBJ databases">
        <title>Draft Genome Sequence of Pseudoalteromonas luteoviolacea HI1.</title>
        <authorList>
            <person name="Asahina A.Y."/>
            <person name="Hadfield M.G."/>
        </authorList>
    </citation>
    <scope>NUCLEOTIDE SEQUENCE [LARGE SCALE GENOMIC DNA]</scope>
    <source>
        <strain evidence="2 3">HI1</strain>
    </source>
</reference>
<keyword evidence="1" id="KW-1133">Transmembrane helix</keyword>
<organism evidence="2 3">
    <name type="scientific">Pseudoalteromonas luteoviolacea</name>
    <dbReference type="NCBI Taxonomy" id="43657"/>
    <lineage>
        <taxon>Bacteria</taxon>
        <taxon>Pseudomonadati</taxon>
        <taxon>Pseudomonadota</taxon>
        <taxon>Gammaproteobacteria</taxon>
        <taxon>Alteromonadales</taxon>
        <taxon>Pseudoalteromonadaceae</taxon>
        <taxon>Pseudoalteromonas</taxon>
    </lineage>
</organism>
<feature type="transmembrane region" description="Helical" evidence="1">
    <location>
        <begin position="38"/>
        <end position="57"/>
    </location>
</feature>
<comment type="caution">
    <text evidence="2">The sequence shown here is derived from an EMBL/GenBank/DDBJ whole genome shotgun (WGS) entry which is preliminary data.</text>
</comment>
<feature type="transmembrane region" description="Helical" evidence="1">
    <location>
        <begin position="117"/>
        <end position="136"/>
    </location>
</feature>
<dbReference type="AlphaFoldDB" id="A0A0C1MH98"/>